<keyword evidence="6" id="KW-0067">ATP-binding</keyword>
<evidence type="ECO:0000259" key="13">
    <source>
        <dbReference type="Pfam" id="PF13193"/>
    </source>
</evidence>
<dbReference type="OrthoDB" id="9803968at2"/>
<reference evidence="15" key="1">
    <citation type="submission" date="2013-04" db="EMBL/GenBank/DDBJ databases">
        <title>Thioclava sp. 13D2W-2 Genome Sequencing.</title>
        <authorList>
            <person name="Lai Q."/>
            <person name="Li G."/>
            <person name="Shao Z."/>
        </authorList>
    </citation>
    <scope>NUCLEOTIDE SEQUENCE [LARGE SCALE GENOMIC DNA]</scope>
    <source>
        <strain evidence="15">13D2W-2</strain>
    </source>
</reference>
<evidence type="ECO:0000256" key="8">
    <source>
        <dbReference type="ARBA" id="ARBA00023136"/>
    </source>
</evidence>
<dbReference type="InterPro" id="IPR050237">
    <property type="entry name" value="ATP-dep_AMP-bd_enzyme"/>
</dbReference>
<dbReference type="Gene3D" id="3.40.50.12780">
    <property type="entry name" value="N-terminal domain of ligase-like"/>
    <property type="match status" value="1"/>
</dbReference>
<evidence type="ECO:0000313" key="14">
    <source>
        <dbReference type="EMBL" id="KFE34252.1"/>
    </source>
</evidence>
<protein>
    <recommendedName>
        <fullName evidence="10">Long-chain-fatty-acid--CoA ligase</fullName>
        <ecNumber evidence="9">6.2.1.3</ecNumber>
    </recommendedName>
    <alternativeName>
        <fullName evidence="11">Long-chain acyl-CoA synthetase</fullName>
    </alternativeName>
</protein>
<evidence type="ECO:0000256" key="5">
    <source>
        <dbReference type="ARBA" id="ARBA00022741"/>
    </source>
</evidence>
<dbReference type="EMBL" id="AQRC01000011">
    <property type="protein sequence ID" value="KFE34252.1"/>
    <property type="molecule type" value="Genomic_DNA"/>
</dbReference>
<accession>A0A085TU55</accession>
<dbReference type="InterPro" id="IPR045851">
    <property type="entry name" value="AMP-bd_C_sf"/>
</dbReference>
<dbReference type="STRING" id="1317124.DW2_13260"/>
<dbReference type="PATRIC" id="fig|1317124.6.peg.2685"/>
<evidence type="ECO:0000313" key="15">
    <source>
        <dbReference type="Proteomes" id="UP000028607"/>
    </source>
</evidence>
<evidence type="ECO:0000256" key="7">
    <source>
        <dbReference type="ARBA" id="ARBA00022842"/>
    </source>
</evidence>
<evidence type="ECO:0000259" key="12">
    <source>
        <dbReference type="Pfam" id="PF00501"/>
    </source>
</evidence>
<evidence type="ECO:0000256" key="3">
    <source>
        <dbReference type="ARBA" id="ARBA00005005"/>
    </source>
</evidence>
<keyword evidence="4 14" id="KW-0436">Ligase</keyword>
<keyword evidence="7" id="KW-0460">Magnesium</keyword>
<proteinExistence type="predicted"/>
<dbReference type="EC" id="6.2.1.3" evidence="9"/>
<dbReference type="RefSeq" id="WP_038147390.1">
    <property type="nucleotide sequence ID" value="NZ_AQRC01000011.1"/>
</dbReference>
<dbReference type="InterPro" id="IPR020845">
    <property type="entry name" value="AMP-binding_CS"/>
</dbReference>
<dbReference type="InterPro" id="IPR000873">
    <property type="entry name" value="AMP-dep_synth/lig_dom"/>
</dbReference>
<comment type="caution">
    <text evidence="14">The sequence shown here is derived from an EMBL/GenBank/DDBJ whole genome shotgun (WGS) entry which is preliminary data.</text>
</comment>
<keyword evidence="15" id="KW-1185">Reference proteome</keyword>
<dbReference type="Gene3D" id="3.30.300.30">
    <property type="match status" value="1"/>
</dbReference>
<dbReference type="SUPFAM" id="SSF56801">
    <property type="entry name" value="Acetyl-CoA synthetase-like"/>
    <property type="match status" value="1"/>
</dbReference>
<dbReference type="AlphaFoldDB" id="A0A085TU55"/>
<keyword evidence="5" id="KW-0547">Nucleotide-binding</keyword>
<dbReference type="InterPro" id="IPR025110">
    <property type="entry name" value="AMP-bd_C"/>
</dbReference>
<name>A0A085TU55_9RHOB</name>
<sequence length="555" mass="59544">MTAAPIWAASYPQGVSPDLTLGEDETFLSAVEDSMERFAGRVAVRCLGTDMTYARLDVESRAMAAGLQALGLAPGARVALMMPSLPQYLVALIGVLRAGFVATGVNPLYTPRELHHQLVDSGAEAIILLEQFAAGFESIRAGTPVRHVILTSVGDVFGGLKAAVANFKLRHIDKAVPPYRLPGSLRLRALLARGKSAPWQRPDPAPGDTAVLQYTGGTTGIVKAAMLSQRNVLAAMRMSQAWLTPALEAAPKVAAPVGIMPLPLYHVYTLYTTAMLLAKGGCSVQVPNPRDLGSLIAAMKAQPFDLMTGLNTLYAGLMVHPDIGSVDWSSARTFIAGGTSTHRHTAEAWHKLTGHWIAEGWGMSETCGAGTCNPFPVPGFNASIGLPLPSAIIEIRDEDGTALPTDIPGEIWIKSESVMKGYWNKPEEDPFDDRGFMATGDIATMDAQGFVHIVDRKKDMILVSGFNVYPNEIEEVLSDLPGVLEAAAVGIPSDKTGEAVRVAVVRTDPALTEQQVRDHCAQNLTNYKRPAEVIFVDELPKTPVGKILRRKLRDA</sequence>
<dbReference type="eggNOG" id="COG0318">
    <property type="taxonomic scope" value="Bacteria"/>
</dbReference>
<dbReference type="PROSITE" id="PS00455">
    <property type="entry name" value="AMP_BINDING"/>
    <property type="match status" value="1"/>
</dbReference>
<comment type="cofactor">
    <cofactor evidence="1">
        <name>Mg(2+)</name>
        <dbReference type="ChEBI" id="CHEBI:18420"/>
    </cofactor>
</comment>
<dbReference type="GO" id="GO:0005524">
    <property type="term" value="F:ATP binding"/>
    <property type="evidence" value="ECO:0007669"/>
    <property type="project" value="UniProtKB-KW"/>
</dbReference>
<dbReference type="Pfam" id="PF00501">
    <property type="entry name" value="AMP-binding"/>
    <property type="match status" value="1"/>
</dbReference>
<evidence type="ECO:0000256" key="9">
    <source>
        <dbReference type="ARBA" id="ARBA00026121"/>
    </source>
</evidence>
<dbReference type="InterPro" id="IPR042099">
    <property type="entry name" value="ANL_N_sf"/>
</dbReference>
<evidence type="ECO:0000256" key="11">
    <source>
        <dbReference type="ARBA" id="ARBA00042773"/>
    </source>
</evidence>
<dbReference type="PANTHER" id="PTHR43767:SF8">
    <property type="entry name" value="LONG-CHAIN-FATTY-ACID--COA LIGASE"/>
    <property type="match status" value="1"/>
</dbReference>
<dbReference type="Proteomes" id="UP000028607">
    <property type="component" value="Unassembled WGS sequence"/>
</dbReference>
<evidence type="ECO:0000256" key="10">
    <source>
        <dbReference type="ARBA" id="ARBA00039545"/>
    </source>
</evidence>
<reference evidence="14 15" key="2">
    <citation type="journal article" date="2015" name="Antonie Van Leeuwenhoek">
        <title>Thioclava indica sp. nov., isolated from surface seawater of the Indian Ocean.</title>
        <authorList>
            <person name="Liu Y."/>
            <person name="Lai Q."/>
            <person name="Du J."/>
            <person name="Xu H."/>
            <person name="Jiang L."/>
            <person name="Shao Z."/>
        </authorList>
    </citation>
    <scope>NUCLEOTIDE SEQUENCE [LARGE SCALE GENOMIC DNA]</scope>
    <source>
        <strain evidence="14 15">13D2W-2</strain>
    </source>
</reference>
<dbReference type="PANTHER" id="PTHR43767">
    <property type="entry name" value="LONG-CHAIN-FATTY-ACID--COA LIGASE"/>
    <property type="match status" value="1"/>
</dbReference>
<dbReference type="GO" id="GO:0016020">
    <property type="term" value="C:membrane"/>
    <property type="evidence" value="ECO:0007669"/>
    <property type="project" value="UniProtKB-SubCell"/>
</dbReference>
<organism evidence="14 15">
    <name type="scientific">Thioclava atlantica</name>
    <dbReference type="NCBI Taxonomy" id="1317124"/>
    <lineage>
        <taxon>Bacteria</taxon>
        <taxon>Pseudomonadati</taxon>
        <taxon>Pseudomonadota</taxon>
        <taxon>Alphaproteobacteria</taxon>
        <taxon>Rhodobacterales</taxon>
        <taxon>Paracoccaceae</taxon>
        <taxon>Thioclava</taxon>
    </lineage>
</organism>
<dbReference type="Pfam" id="PF13193">
    <property type="entry name" value="AMP-binding_C"/>
    <property type="match status" value="1"/>
</dbReference>
<dbReference type="GO" id="GO:0004467">
    <property type="term" value="F:long-chain fatty acid-CoA ligase activity"/>
    <property type="evidence" value="ECO:0007669"/>
    <property type="project" value="UniProtKB-EC"/>
</dbReference>
<dbReference type="FunFam" id="3.30.300.30:FF:000006">
    <property type="entry name" value="Long-chain-fatty-acid--CoA ligase FadD"/>
    <property type="match status" value="1"/>
</dbReference>
<feature type="domain" description="AMP-dependent synthetase/ligase" evidence="12">
    <location>
        <begin position="32"/>
        <end position="423"/>
    </location>
</feature>
<keyword evidence="8" id="KW-0472">Membrane</keyword>
<feature type="domain" description="AMP-binding enzyme C-terminal" evidence="13">
    <location>
        <begin position="472"/>
        <end position="546"/>
    </location>
</feature>
<evidence type="ECO:0000256" key="1">
    <source>
        <dbReference type="ARBA" id="ARBA00001946"/>
    </source>
</evidence>
<comment type="pathway">
    <text evidence="3">Lipid metabolism; fatty acid beta-oxidation.</text>
</comment>
<evidence type="ECO:0000256" key="2">
    <source>
        <dbReference type="ARBA" id="ARBA00004170"/>
    </source>
</evidence>
<evidence type="ECO:0000256" key="4">
    <source>
        <dbReference type="ARBA" id="ARBA00022598"/>
    </source>
</evidence>
<comment type="subcellular location">
    <subcellularLocation>
        <location evidence="2">Membrane</location>
        <topology evidence="2">Peripheral membrane protein</topology>
    </subcellularLocation>
</comment>
<gene>
    <name evidence="14" type="ORF">DW2_13260</name>
</gene>
<evidence type="ECO:0000256" key="6">
    <source>
        <dbReference type="ARBA" id="ARBA00022840"/>
    </source>
</evidence>